<dbReference type="OrthoDB" id="8591320at2"/>
<dbReference type="RefSeq" id="WP_013182655.1">
    <property type="nucleotide sequence ID" value="NC_014225.1"/>
</dbReference>
<reference evidence="3 4" key="1">
    <citation type="journal article" date="2010" name="PLoS ONE">
        <title>The Waddlia genome: a window into chlamydial biology.</title>
        <authorList>
            <person name="Bertelli C."/>
            <person name="Collyn F."/>
            <person name="Croxatto A."/>
            <person name="Ruckert C."/>
            <person name="Polkinghorne A."/>
            <person name="Kebbi-Beghdadi C."/>
            <person name="Goesmann A."/>
            <person name="Vaughan L."/>
            <person name="Greub G."/>
        </authorList>
    </citation>
    <scope>NUCLEOTIDE SEQUENCE [LARGE SCALE GENOMIC DNA]</scope>
    <source>
        <strain evidence="4">ATCC VR-1470 / WSU 86-1044</strain>
    </source>
</reference>
<dbReference type="InterPro" id="IPR011716">
    <property type="entry name" value="TPR-3"/>
</dbReference>
<evidence type="ECO:0000256" key="1">
    <source>
        <dbReference type="ARBA" id="ARBA00010244"/>
    </source>
</evidence>
<dbReference type="SUPFAM" id="SSF48452">
    <property type="entry name" value="TPR-like"/>
    <property type="match status" value="1"/>
</dbReference>
<dbReference type="Gene3D" id="1.25.40.10">
    <property type="entry name" value="Tetratricopeptide repeat domain"/>
    <property type="match status" value="1"/>
</dbReference>
<dbReference type="STRING" id="716544.wcw_1604"/>
<dbReference type="eggNOG" id="COG1729">
    <property type="taxonomic scope" value="Bacteria"/>
</dbReference>
<dbReference type="HOGENOM" id="CLU_093829_2_0_0"/>
<dbReference type="AlphaFoldDB" id="D6YSA4"/>
<dbReference type="InterPro" id="IPR005415">
    <property type="entry name" value="T3SS_Ca_resp_chp_LcrH/SycD"/>
</dbReference>
<dbReference type="KEGG" id="wch:wcw_1604"/>
<evidence type="ECO:0000313" key="3">
    <source>
        <dbReference type="EMBL" id="ADI38949.1"/>
    </source>
</evidence>
<dbReference type="Proteomes" id="UP000001505">
    <property type="component" value="Chromosome"/>
</dbReference>
<feature type="region of interest" description="Disordered" evidence="2">
    <location>
        <begin position="1"/>
        <end position="25"/>
    </location>
</feature>
<sequence>MKGEQKEQAKKAIESLGTGVGKSSGKGISKLSKDALMQQMLPKNALGLSDAMVEGLYSQAYRLYNTGKYKDASQLFRLLIMIDSSEAKFSMGLAACFHMMKEYSNAISTYSLCGIIDPGSPIPHYHASDCYIQMKDFLSAIISLEMAIKRAGEKPEYQSLKDRALMTIESLKKEAEKLSGELPESVKNSPLAKFAKEPKKKN</sequence>
<gene>
    <name evidence="3" type="primary">sycD9</name>
    <name evidence="3" type="ordered locus">wcw_1604</name>
</gene>
<protein>
    <submittedName>
        <fullName evidence="3">Putative type III secretion chaperone SycD/LcrH</fullName>
    </submittedName>
</protein>
<feature type="region of interest" description="Disordered" evidence="2">
    <location>
        <begin position="179"/>
        <end position="202"/>
    </location>
</feature>
<organism evidence="3 4">
    <name type="scientific">Waddlia chondrophila (strain ATCC VR-1470 / WSU 86-1044)</name>
    <dbReference type="NCBI Taxonomy" id="716544"/>
    <lineage>
        <taxon>Bacteria</taxon>
        <taxon>Pseudomonadati</taxon>
        <taxon>Chlamydiota</taxon>
        <taxon>Chlamydiia</taxon>
        <taxon>Parachlamydiales</taxon>
        <taxon>Waddliaceae</taxon>
        <taxon>Waddlia</taxon>
    </lineage>
</organism>
<dbReference type="PRINTS" id="PR01595">
    <property type="entry name" value="SYCDCHAPRONE"/>
</dbReference>
<evidence type="ECO:0000313" key="4">
    <source>
        <dbReference type="Proteomes" id="UP000001505"/>
    </source>
</evidence>
<dbReference type="InterPro" id="IPR011990">
    <property type="entry name" value="TPR-like_helical_dom_sf"/>
</dbReference>
<evidence type="ECO:0000256" key="2">
    <source>
        <dbReference type="SAM" id="MobiDB-lite"/>
    </source>
</evidence>
<dbReference type="NCBIfam" id="TIGR02552">
    <property type="entry name" value="LcrH_SycD"/>
    <property type="match status" value="1"/>
</dbReference>
<proteinExistence type="inferred from homology"/>
<name>D6YSA4_WADCW</name>
<accession>D6YSA4</accession>
<comment type="similarity">
    <text evidence="1">Belongs to the LcrH/SycD chaperone family.</text>
</comment>
<dbReference type="Pfam" id="PF07720">
    <property type="entry name" value="TPR_3"/>
    <property type="match status" value="2"/>
</dbReference>
<feature type="compositionally biased region" description="Basic and acidic residues" evidence="2">
    <location>
        <begin position="1"/>
        <end position="13"/>
    </location>
</feature>
<keyword evidence="4" id="KW-1185">Reference proteome</keyword>
<dbReference type="EMBL" id="CP001928">
    <property type="protein sequence ID" value="ADI38949.1"/>
    <property type="molecule type" value="Genomic_DNA"/>
</dbReference>